<dbReference type="OrthoDB" id="9784774at2"/>
<dbReference type="InterPro" id="IPR001310">
    <property type="entry name" value="Histidine_triad_HIT"/>
</dbReference>
<dbReference type="PANTHER" id="PTHR42997">
    <property type="entry name" value="HIT FAMILY HYDROLASE"/>
    <property type="match status" value="1"/>
</dbReference>
<dbReference type="Pfam" id="PF01230">
    <property type="entry name" value="HIT"/>
    <property type="match status" value="1"/>
</dbReference>
<dbReference type="InterPro" id="IPR029063">
    <property type="entry name" value="SAM-dependent_MTases_sf"/>
</dbReference>
<dbReference type="KEGG" id="cprv:CYPRO_3101"/>
<dbReference type="PROSITE" id="PS51084">
    <property type="entry name" value="HIT_2"/>
    <property type="match status" value="1"/>
</dbReference>
<dbReference type="InterPro" id="IPR011146">
    <property type="entry name" value="HIT-like"/>
</dbReference>
<evidence type="ECO:0000256" key="2">
    <source>
        <dbReference type="PIRSR" id="PIRSR601310-3"/>
    </source>
</evidence>
<dbReference type="InterPro" id="IPR019808">
    <property type="entry name" value="Histidine_triad_CS"/>
</dbReference>
<evidence type="ECO:0000313" key="5">
    <source>
        <dbReference type="EMBL" id="AXJ02336.1"/>
    </source>
</evidence>
<dbReference type="CDD" id="cd02440">
    <property type="entry name" value="AdoMet_MTases"/>
    <property type="match status" value="1"/>
</dbReference>
<dbReference type="EMBL" id="CP027806">
    <property type="protein sequence ID" value="AXJ02336.1"/>
    <property type="molecule type" value="Genomic_DNA"/>
</dbReference>
<keyword evidence="6" id="KW-1185">Reference proteome</keyword>
<protein>
    <submittedName>
        <fullName evidence="5">Diadenosine tetraphosphate (Ap4A) hydrolase</fullName>
    </submittedName>
</protein>
<dbReference type="SUPFAM" id="SSF53335">
    <property type="entry name" value="S-adenosyl-L-methionine-dependent methyltransferases"/>
    <property type="match status" value="1"/>
</dbReference>
<dbReference type="AlphaFoldDB" id="A0A345UPD4"/>
<organism evidence="5 6">
    <name type="scientific">Cyclonatronum proteinivorum</name>
    <dbReference type="NCBI Taxonomy" id="1457365"/>
    <lineage>
        <taxon>Bacteria</taxon>
        <taxon>Pseudomonadati</taxon>
        <taxon>Balneolota</taxon>
        <taxon>Balneolia</taxon>
        <taxon>Balneolales</taxon>
        <taxon>Cyclonatronaceae</taxon>
        <taxon>Cyclonatronum</taxon>
    </lineage>
</organism>
<evidence type="ECO:0000313" key="6">
    <source>
        <dbReference type="Proteomes" id="UP000254808"/>
    </source>
</evidence>
<dbReference type="Gene3D" id="3.40.50.150">
    <property type="entry name" value="Vaccinia Virus protein VP39"/>
    <property type="match status" value="1"/>
</dbReference>
<sequence length="294" mass="33922">MQTSRFNSGPNPNPNSHLTAKERTTLSFPARILLNENRLTGEVLDFGCGFGSDVKLLREKGIPIEGYDRHYFPDYPQKRFDTILCFYVLNVLLPEEQAAVLIELSRLVKPTGRVYIAVRRDLQYEGFRTHRLHQQKTYQCNVVLKSKTIFRNQNCEMYEYRHFNQLSRPENPDCPFCYPEPERELIAESATVYAMYDKFPVSEGHALVIPKRHTADYFDLSFREQSACLFMLNKVKEIVAERYRPDGFNVGINIGEKAGQTIPHVHLHLIPRYAGDVDEARGGVRGVVPSNRSY</sequence>
<gene>
    <name evidence="5" type="ORF">CYPRO_3101</name>
</gene>
<name>A0A345UPD4_9BACT</name>
<dbReference type="InterPro" id="IPR036265">
    <property type="entry name" value="HIT-like_sf"/>
</dbReference>
<dbReference type="Proteomes" id="UP000254808">
    <property type="component" value="Chromosome"/>
</dbReference>
<accession>A0A345UPD4</accession>
<dbReference type="PRINTS" id="PR00332">
    <property type="entry name" value="HISTRIAD"/>
</dbReference>
<dbReference type="PROSITE" id="PS00892">
    <property type="entry name" value="HIT_1"/>
    <property type="match status" value="1"/>
</dbReference>
<feature type="domain" description="HIT" evidence="4">
    <location>
        <begin position="172"/>
        <end position="279"/>
    </location>
</feature>
<keyword evidence="5" id="KW-0378">Hydrolase</keyword>
<reference evidence="5 6" key="1">
    <citation type="submission" date="2018-03" db="EMBL/GenBank/DDBJ databases">
        <title>Phenotypic and genomic properties of Cyclonatronum proteinivorum gen. nov., sp. nov., a haloalkaliphilic bacteroidete from soda lakes possessing Na+-translocating rhodopsin.</title>
        <authorList>
            <person name="Toshchakov S.V."/>
            <person name="Korzhenkov A."/>
            <person name="Samarov N.I."/>
            <person name="Kublanov I.V."/>
            <person name="Muntyan M.S."/>
            <person name="Sorokin D.Y."/>
        </authorList>
    </citation>
    <scope>NUCLEOTIDE SEQUENCE [LARGE SCALE GENOMIC DNA]</scope>
    <source>
        <strain evidence="5 6">Omega</strain>
    </source>
</reference>
<dbReference type="SUPFAM" id="SSF54197">
    <property type="entry name" value="HIT-like"/>
    <property type="match status" value="1"/>
</dbReference>
<dbReference type="Pfam" id="PF13489">
    <property type="entry name" value="Methyltransf_23"/>
    <property type="match status" value="1"/>
</dbReference>
<evidence type="ECO:0000256" key="3">
    <source>
        <dbReference type="PROSITE-ProRule" id="PRU00464"/>
    </source>
</evidence>
<feature type="active site" description="Tele-AMP-histidine intermediate" evidence="1">
    <location>
        <position position="266"/>
    </location>
</feature>
<evidence type="ECO:0000256" key="1">
    <source>
        <dbReference type="PIRSR" id="PIRSR601310-1"/>
    </source>
</evidence>
<dbReference type="InterPro" id="IPR052908">
    <property type="entry name" value="AP-4-A_phosphorylase"/>
</dbReference>
<proteinExistence type="predicted"/>
<feature type="short sequence motif" description="Histidine triad motif" evidence="2 3">
    <location>
        <begin position="264"/>
        <end position="268"/>
    </location>
</feature>
<dbReference type="Gene3D" id="3.30.428.10">
    <property type="entry name" value="HIT-like"/>
    <property type="match status" value="1"/>
</dbReference>
<dbReference type="PANTHER" id="PTHR42997:SF1">
    <property type="entry name" value="AP-4-A PHOSPHORYLASE"/>
    <property type="match status" value="1"/>
</dbReference>
<evidence type="ECO:0000259" key="4">
    <source>
        <dbReference type="PROSITE" id="PS51084"/>
    </source>
</evidence>
<dbReference type="RefSeq" id="WP_114985441.1">
    <property type="nucleotide sequence ID" value="NZ_CP027806.1"/>
</dbReference>
<dbReference type="GO" id="GO:0016787">
    <property type="term" value="F:hydrolase activity"/>
    <property type="evidence" value="ECO:0007669"/>
    <property type="project" value="UniProtKB-KW"/>
</dbReference>